<sequence length="140" mass="16053">YSRLPWQVPYTKLMSLPVGSFLKIKGTPAVSFGKNPQLQVDFHTEHEDDSDIAFHFRVYFNSCVVMNSRQGGKWKEEVKTSVMPFKDGQPFEMGISVLPKEYHVIVNGCQSYTFPHRLDPKSVKMIQVWRDVSLTSVIIA</sequence>
<dbReference type="eggNOG" id="KOG3587">
    <property type="taxonomic scope" value="Eukaryota"/>
</dbReference>
<proteinExistence type="predicted"/>
<keyword evidence="1 2" id="KW-0430">Lectin</keyword>
<evidence type="ECO:0000313" key="4">
    <source>
        <dbReference type="Ensembl" id="ENSMLUP00000020802.1"/>
    </source>
</evidence>
<name>G1QAR9_MYOLU</name>
<dbReference type="Proteomes" id="UP000001074">
    <property type="component" value="Unassembled WGS sequence"/>
</dbReference>
<dbReference type="InterPro" id="IPR044156">
    <property type="entry name" value="Galectin-like"/>
</dbReference>
<dbReference type="HOGENOM" id="CLU_037794_4_0_1"/>
<reference evidence="4 5" key="1">
    <citation type="journal article" date="2011" name="Nature">
        <title>A high-resolution map of human evolutionary constraint using 29 mammals.</title>
        <authorList>
            <person name="Lindblad-Toh K."/>
            <person name="Garber M."/>
            <person name="Zuk O."/>
            <person name="Lin M.F."/>
            <person name="Parker B.J."/>
            <person name="Washietl S."/>
            <person name="Kheradpour P."/>
            <person name="Ernst J."/>
            <person name="Jordan G."/>
            <person name="Mauceli E."/>
            <person name="Ward L.D."/>
            <person name="Lowe C.B."/>
            <person name="Holloway A.K."/>
            <person name="Clamp M."/>
            <person name="Gnerre S."/>
            <person name="Alfoldi J."/>
            <person name="Beal K."/>
            <person name="Chang J."/>
            <person name="Clawson H."/>
            <person name="Cuff J."/>
            <person name="Di Palma F."/>
            <person name="Fitzgerald S."/>
            <person name="Flicek P."/>
            <person name="Guttman M."/>
            <person name="Hubisz M.J."/>
            <person name="Jaffe D.B."/>
            <person name="Jungreis I."/>
            <person name="Kent W.J."/>
            <person name="Kostka D."/>
            <person name="Lara M."/>
            <person name="Martins A.L."/>
            <person name="Massingham T."/>
            <person name="Moltke I."/>
            <person name="Raney B.J."/>
            <person name="Rasmussen M.D."/>
            <person name="Robinson J."/>
            <person name="Stark A."/>
            <person name="Vilella A.J."/>
            <person name="Wen J."/>
            <person name="Xie X."/>
            <person name="Zody M.C."/>
            <person name="Baldwin J."/>
            <person name="Bloom T."/>
            <person name="Chin C.W."/>
            <person name="Heiman D."/>
            <person name="Nicol R."/>
            <person name="Nusbaum C."/>
            <person name="Young S."/>
            <person name="Wilkinson J."/>
            <person name="Worley K.C."/>
            <person name="Kovar C.L."/>
            <person name="Muzny D.M."/>
            <person name="Gibbs R.A."/>
            <person name="Cree A."/>
            <person name="Dihn H.H."/>
            <person name="Fowler G."/>
            <person name="Jhangiani S."/>
            <person name="Joshi V."/>
            <person name="Lee S."/>
            <person name="Lewis L.R."/>
            <person name="Nazareth L.V."/>
            <person name="Okwuonu G."/>
            <person name="Santibanez J."/>
            <person name="Warren W.C."/>
            <person name="Mardis E.R."/>
            <person name="Weinstock G.M."/>
            <person name="Wilson R.K."/>
            <person name="Delehaunty K."/>
            <person name="Dooling D."/>
            <person name="Fronik C."/>
            <person name="Fulton L."/>
            <person name="Fulton B."/>
            <person name="Graves T."/>
            <person name="Minx P."/>
            <person name="Sodergren E."/>
            <person name="Birney E."/>
            <person name="Margulies E.H."/>
            <person name="Herrero J."/>
            <person name="Green E.D."/>
            <person name="Haussler D."/>
            <person name="Siepel A."/>
            <person name="Goldman N."/>
            <person name="Pollard K.S."/>
            <person name="Pedersen J.S."/>
            <person name="Lander E.S."/>
            <person name="Kellis M."/>
        </authorList>
    </citation>
    <scope>NUCLEOTIDE SEQUENCE [LARGE SCALE GENOMIC DNA]</scope>
</reference>
<dbReference type="Ensembl" id="ENSMLUT00000027803.1">
    <property type="protein sequence ID" value="ENSMLUP00000020802.1"/>
    <property type="gene ID" value="ENSMLUG00000026560.1"/>
</dbReference>
<dbReference type="SMART" id="SM00276">
    <property type="entry name" value="GLECT"/>
    <property type="match status" value="1"/>
</dbReference>
<feature type="domain" description="Galectin" evidence="3">
    <location>
        <begin position="8"/>
        <end position="140"/>
    </location>
</feature>
<keyword evidence="5" id="KW-1185">Reference proteome</keyword>
<dbReference type="InParanoid" id="G1QAR9"/>
<dbReference type="AlphaFoldDB" id="G1QAR9"/>
<dbReference type="InterPro" id="IPR013320">
    <property type="entry name" value="ConA-like_dom_sf"/>
</dbReference>
<dbReference type="GO" id="GO:0030246">
    <property type="term" value="F:carbohydrate binding"/>
    <property type="evidence" value="ECO:0007669"/>
    <property type="project" value="UniProtKB-UniRule"/>
</dbReference>
<dbReference type="OMA" id="HRLPPCY"/>
<gene>
    <name evidence="4" type="primary">LOC102435107</name>
</gene>
<evidence type="ECO:0000313" key="5">
    <source>
        <dbReference type="Proteomes" id="UP000001074"/>
    </source>
</evidence>
<dbReference type="PROSITE" id="PS51304">
    <property type="entry name" value="GALECTIN"/>
    <property type="match status" value="1"/>
</dbReference>
<dbReference type="EMBL" id="AAPE02059808">
    <property type="status" value="NOT_ANNOTATED_CDS"/>
    <property type="molecule type" value="Genomic_DNA"/>
</dbReference>
<dbReference type="PANTHER" id="PTHR11346">
    <property type="entry name" value="GALECTIN"/>
    <property type="match status" value="1"/>
</dbReference>
<reference evidence="4" key="3">
    <citation type="submission" date="2025-09" db="UniProtKB">
        <authorList>
            <consortium name="Ensembl"/>
        </authorList>
    </citation>
    <scope>IDENTIFICATION</scope>
</reference>
<protein>
    <recommendedName>
        <fullName evidence="2">Galectin</fullName>
    </recommendedName>
</protein>
<evidence type="ECO:0000259" key="3">
    <source>
        <dbReference type="PROSITE" id="PS51304"/>
    </source>
</evidence>
<dbReference type="GeneTree" id="ENSGT00940000163192"/>
<dbReference type="InterPro" id="IPR001079">
    <property type="entry name" value="Galectin_CRD"/>
</dbReference>
<dbReference type="STRING" id="59463.ENSMLUP00000020802"/>
<reference evidence="4" key="2">
    <citation type="submission" date="2025-08" db="UniProtKB">
        <authorList>
            <consortium name="Ensembl"/>
        </authorList>
    </citation>
    <scope>IDENTIFICATION</scope>
</reference>
<dbReference type="PANTHER" id="PTHR11346:SF15">
    <property type="entry name" value="PLACENTAL PROTEIN 13-LIKE"/>
    <property type="match status" value="1"/>
</dbReference>
<dbReference type="Pfam" id="PF00337">
    <property type="entry name" value="Gal-bind_lectin"/>
    <property type="match status" value="1"/>
</dbReference>
<dbReference type="Gene3D" id="2.60.120.200">
    <property type="match status" value="1"/>
</dbReference>
<dbReference type="SMART" id="SM00908">
    <property type="entry name" value="Gal-bind_lectin"/>
    <property type="match status" value="1"/>
</dbReference>
<accession>G1QAR9</accession>
<dbReference type="CDD" id="cd00070">
    <property type="entry name" value="GLECT"/>
    <property type="match status" value="1"/>
</dbReference>
<organism evidence="4 5">
    <name type="scientific">Myotis lucifugus</name>
    <name type="common">Little brown bat</name>
    <dbReference type="NCBI Taxonomy" id="59463"/>
    <lineage>
        <taxon>Eukaryota</taxon>
        <taxon>Metazoa</taxon>
        <taxon>Chordata</taxon>
        <taxon>Craniata</taxon>
        <taxon>Vertebrata</taxon>
        <taxon>Euteleostomi</taxon>
        <taxon>Mammalia</taxon>
        <taxon>Eutheria</taxon>
        <taxon>Laurasiatheria</taxon>
        <taxon>Chiroptera</taxon>
        <taxon>Yangochiroptera</taxon>
        <taxon>Vespertilionidae</taxon>
        <taxon>Myotis</taxon>
    </lineage>
</organism>
<evidence type="ECO:0000256" key="1">
    <source>
        <dbReference type="ARBA" id="ARBA00022734"/>
    </source>
</evidence>
<dbReference type="SUPFAM" id="SSF49899">
    <property type="entry name" value="Concanavalin A-like lectins/glucanases"/>
    <property type="match status" value="1"/>
</dbReference>
<evidence type="ECO:0000256" key="2">
    <source>
        <dbReference type="RuleBase" id="RU102079"/>
    </source>
</evidence>